<keyword evidence="8" id="KW-1185">Reference proteome</keyword>
<feature type="domain" description="AMP-dependent synthetase/ligase" evidence="5">
    <location>
        <begin position="7"/>
        <end position="282"/>
    </location>
</feature>
<dbReference type="InterPro" id="IPR025110">
    <property type="entry name" value="AMP-bd_C"/>
</dbReference>
<gene>
    <name evidence="7" type="ORF">LPLAT_LOCUS6729</name>
</gene>
<protein>
    <recommendedName>
        <fullName evidence="9">Luciferin 4-monooxygenase</fullName>
    </recommendedName>
</protein>
<evidence type="ECO:0000259" key="5">
    <source>
        <dbReference type="Pfam" id="PF00501"/>
    </source>
</evidence>
<dbReference type="Pfam" id="PF13193">
    <property type="entry name" value="AMP-binding_C"/>
    <property type="match status" value="1"/>
</dbReference>
<sequence length="425" mass="47201">MDLQTALHVMQLTTPKVIFCSEKPVNVILSAMKESNCNPTVVIFEDHPDAIAFSDILSMYSDAEVANFRYIELDDIKQTACIVHSSGTTGMPKGVEMSNYCLLLISEDTNIDLTNAVSTWFSPLYWISGIIMNLKAIVQCGRVILYPEFDEEIMCLLIEKYKVTVIFLSMNMINRFLKAGYIKKYSLSSLKNIICAGTILKPKAQEEMRCILPHVEMSQSYGMTELGGIVTLQLPHHKAGSCGTVVENVQMKVVDLENGNVLGPNNPGELWITTATIMNGYYKNPEATKSTIDEEGWLHSGDIGYFDEDGELFIVNRIKELMKYRGYQISPGEVEGVLMSHPAVMEAAVIGVPHAVDDEHPVAYVTKIPGAKVTEQELIDLVANSMMDQYKLRAGVIFLDAFPYTGSGKIAKKELKIMAKKLAVE</sequence>
<evidence type="ECO:0000256" key="3">
    <source>
        <dbReference type="ARBA" id="ARBA00022598"/>
    </source>
</evidence>
<evidence type="ECO:0000259" key="6">
    <source>
        <dbReference type="Pfam" id="PF13193"/>
    </source>
</evidence>
<dbReference type="Pfam" id="PF00501">
    <property type="entry name" value="AMP-binding"/>
    <property type="match status" value="1"/>
</dbReference>
<evidence type="ECO:0000313" key="8">
    <source>
        <dbReference type="Proteomes" id="UP001497644"/>
    </source>
</evidence>
<evidence type="ECO:0000256" key="4">
    <source>
        <dbReference type="ARBA" id="ARBA00023140"/>
    </source>
</evidence>
<evidence type="ECO:0008006" key="9">
    <source>
        <dbReference type="Google" id="ProtNLM"/>
    </source>
</evidence>
<evidence type="ECO:0000256" key="2">
    <source>
        <dbReference type="ARBA" id="ARBA00006432"/>
    </source>
</evidence>
<reference evidence="7" key="1">
    <citation type="submission" date="2024-04" db="EMBL/GenBank/DDBJ databases">
        <authorList>
            <consortium name="Molecular Ecology Group"/>
        </authorList>
    </citation>
    <scope>NUCLEOTIDE SEQUENCE</scope>
</reference>
<dbReference type="GO" id="GO:0016405">
    <property type="term" value="F:CoA-ligase activity"/>
    <property type="evidence" value="ECO:0007669"/>
    <property type="project" value="TreeGrafter"/>
</dbReference>
<dbReference type="PANTHER" id="PTHR24096:SF149">
    <property type="entry name" value="AMP-BINDING DOMAIN-CONTAINING PROTEIN-RELATED"/>
    <property type="match status" value="1"/>
</dbReference>
<accession>A0AAV2NM60</accession>
<evidence type="ECO:0000313" key="7">
    <source>
        <dbReference type="EMBL" id="CAL1680765.1"/>
    </source>
</evidence>
<proteinExistence type="inferred from homology"/>
<organism evidence="7 8">
    <name type="scientific">Lasius platythorax</name>
    <dbReference type="NCBI Taxonomy" id="488582"/>
    <lineage>
        <taxon>Eukaryota</taxon>
        <taxon>Metazoa</taxon>
        <taxon>Ecdysozoa</taxon>
        <taxon>Arthropoda</taxon>
        <taxon>Hexapoda</taxon>
        <taxon>Insecta</taxon>
        <taxon>Pterygota</taxon>
        <taxon>Neoptera</taxon>
        <taxon>Endopterygota</taxon>
        <taxon>Hymenoptera</taxon>
        <taxon>Apocrita</taxon>
        <taxon>Aculeata</taxon>
        <taxon>Formicoidea</taxon>
        <taxon>Formicidae</taxon>
        <taxon>Formicinae</taxon>
        <taxon>Lasius</taxon>
        <taxon>Lasius</taxon>
    </lineage>
</organism>
<dbReference type="GO" id="GO:0005777">
    <property type="term" value="C:peroxisome"/>
    <property type="evidence" value="ECO:0007669"/>
    <property type="project" value="UniProtKB-SubCell"/>
</dbReference>
<dbReference type="EMBL" id="OZ034825">
    <property type="protein sequence ID" value="CAL1680765.1"/>
    <property type="molecule type" value="Genomic_DNA"/>
</dbReference>
<feature type="domain" description="AMP-binding enzyme C-terminal" evidence="6">
    <location>
        <begin position="333"/>
        <end position="409"/>
    </location>
</feature>
<dbReference type="AlphaFoldDB" id="A0AAV2NM60"/>
<comment type="similarity">
    <text evidence="2">Belongs to the ATP-dependent AMP-binding enzyme family.</text>
</comment>
<comment type="subcellular location">
    <subcellularLocation>
        <location evidence="1">Peroxisome</location>
    </subcellularLocation>
</comment>
<dbReference type="InterPro" id="IPR000873">
    <property type="entry name" value="AMP-dep_synth/lig_dom"/>
</dbReference>
<dbReference type="PANTHER" id="PTHR24096">
    <property type="entry name" value="LONG-CHAIN-FATTY-ACID--COA LIGASE"/>
    <property type="match status" value="1"/>
</dbReference>
<dbReference type="SUPFAM" id="SSF56801">
    <property type="entry name" value="Acetyl-CoA synthetase-like"/>
    <property type="match status" value="1"/>
</dbReference>
<dbReference type="InterPro" id="IPR020845">
    <property type="entry name" value="AMP-binding_CS"/>
</dbReference>
<dbReference type="Gene3D" id="3.40.50.980">
    <property type="match status" value="2"/>
</dbReference>
<dbReference type="PROSITE" id="PS00455">
    <property type="entry name" value="AMP_BINDING"/>
    <property type="match status" value="1"/>
</dbReference>
<dbReference type="Gene3D" id="3.30.300.30">
    <property type="match status" value="1"/>
</dbReference>
<dbReference type="Gene3D" id="2.30.38.10">
    <property type="entry name" value="Luciferase, Domain 3"/>
    <property type="match status" value="1"/>
</dbReference>
<keyword evidence="4" id="KW-0576">Peroxisome</keyword>
<keyword evidence="3" id="KW-0436">Ligase</keyword>
<evidence type="ECO:0000256" key="1">
    <source>
        <dbReference type="ARBA" id="ARBA00004275"/>
    </source>
</evidence>
<dbReference type="InterPro" id="IPR045851">
    <property type="entry name" value="AMP-bd_C_sf"/>
</dbReference>
<name>A0AAV2NM60_9HYME</name>
<dbReference type="Proteomes" id="UP001497644">
    <property type="component" value="Chromosome 2"/>
</dbReference>